<reference evidence="1 2" key="1">
    <citation type="submission" date="2021-10" db="EMBL/GenBank/DDBJ databases">
        <title>Draft genome of Aestuariibacter halophilus JC2043.</title>
        <authorList>
            <person name="Emsley S.A."/>
            <person name="Pfannmuller K.M."/>
            <person name="Ushijima B."/>
            <person name="Saw J.H."/>
            <person name="Videau P."/>
        </authorList>
    </citation>
    <scope>NUCLEOTIDE SEQUENCE [LARGE SCALE GENOMIC DNA]</scope>
    <source>
        <strain evidence="1 2">JC2043</strain>
    </source>
</reference>
<name>A0ABS8G7M0_9ALTE</name>
<evidence type="ECO:0000313" key="2">
    <source>
        <dbReference type="Proteomes" id="UP001520878"/>
    </source>
</evidence>
<protein>
    <recommendedName>
        <fullName evidence="3">STAS/SEC14 domain-containing protein</fullName>
    </recommendedName>
</protein>
<dbReference type="RefSeq" id="WP_229160077.1">
    <property type="nucleotide sequence ID" value="NZ_JAJEWP010000002.1"/>
</dbReference>
<accession>A0ABS8G7M0</accession>
<sequence length="134" mass="15020">MDKITATLDGRFLRIRAQGPLSIDDVLQYHNKVQPLRDQLRGAPWVSVLQLDQVEQLPEQSIPLLLEGIKDAVSGGLVASAILLSNVRFSADVTAFWADIHQQCGLSYRFFETLPAAEGWLWANLRKAQRLPPE</sequence>
<dbReference type="Proteomes" id="UP001520878">
    <property type="component" value="Unassembled WGS sequence"/>
</dbReference>
<dbReference type="EMBL" id="JAJEWP010000002">
    <property type="protein sequence ID" value="MCC2616589.1"/>
    <property type="molecule type" value="Genomic_DNA"/>
</dbReference>
<organism evidence="1 2">
    <name type="scientific">Fluctibacter halophilus</name>
    <dbReference type="NCBI Taxonomy" id="226011"/>
    <lineage>
        <taxon>Bacteria</taxon>
        <taxon>Pseudomonadati</taxon>
        <taxon>Pseudomonadota</taxon>
        <taxon>Gammaproteobacteria</taxon>
        <taxon>Alteromonadales</taxon>
        <taxon>Alteromonadaceae</taxon>
        <taxon>Fluctibacter</taxon>
    </lineage>
</organism>
<evidence type="ECO:0000313" key="1">
    <source>
        <dbReference type="EMBL" id="MCC2616589.1"/>
    </source>
</evidence>
<proteinExistence type="predicted"/>
<comment type="caution">
    <text evidence="1">The sequence shown here is derived from an EMBL/GenBank/DDBJ whole genome shotgun (WGS) entry which is preliminary data.</text>
</comment>
<gene>
    <name evidence="1" type="ORF">LJ739_10080</name>
</gene>
<keyword evidence="2" id="KW-1185">Reference proteome</keyword>
<evidence type="ECO:0008006" key="3">
    <source>
        <dbReference type="Google" id="ProtNLM"/>
    </source>
</evidence>